<accession>A0A9W8HV97</accession>
<feature type="compositionally biased region" description="Polar residues" evidence="1">
    <location>
        <begin position="650"/>
        <end position="660"/>
    </location>
</feature>
<feature type="compositionally biased region" description="Polar residues" evidence="1">
    <location>
        <begin position="675"/>
        <end position="690"/>
    </location>
</feature>
<proteinExistence type="predicted"/>
<evidence type="ECO:0000256" key="1">
    <source>
        <dbReference type="SAM" id="MobiDB-lite"/>
    </source>
</evidence>
<feature type="compositionally biased region" description="Polar residues" evidence="1">
    <location>
        <begin position="112"/>
        <end position="128"/>
    </location>
</feature>
<sequence length="988" mass="104637">MSSACSTPAAKRTPPSSAEAAQGSLGVLAALASPTPAAKDETPTHSAEEAADGDGGTKTTLAPTHNTRSSALLKTPKLECSSPERSSGSNQGSLSPPHSPSTQAAIRKVKRGTSSIDESTALSDSQGSYVPGDIPDRPAAVPATQLDVLALVTATSPPMPSRRGWIGHSTPKPAFPQPKPAFPQPDPAATTPTRAQLSRSAGDAGSDSDTVSEDEQTLRTYSSRRANRHQSVQMRELSAGASPPDRTSTHEPYPTNSAPLSARALPAHGDGSRATSYHLRQSASARAPRTRNHPKARGTNRLREKRKADDGSSGDTTETDEEMSSLSQTPVVQRSAAHGIRSQQLLPNGADLSRRADSVDWDKQPDSGARAYDSPRPGGAVSRVPPASEPTAHRRSRRRLNGHTRGVVLKKQLSELSEEAELASQQPHMSSNSLSPPPSPLREHRRSARRTRATSRLQMSESETETDTELAARVSGSETETEAEAEVANSTTSNSAQLTGSRRNGRIHHNNSRNGGATQLRNASHRPVSDGLIAAAATRDHLHAARPPLPPVHASRSRSGSSRRNGHSVHGGSNNDDSGGETTETDDDFFGPPRAVHSSIRPPRRVVRQIANLRARHPQPVALPLGGSRPMDRGTGCAEYAHMSYDDPQIGSNQPRTAPTSAVEANRDDGMGLGISSQGPRQRNGSSRVLSTPSMAASSSATTAIFGAPASPYARDGEYYSVSPQDQQPQYRDRPHQLPPRPGYASVEEPSSFSNDPFAPGSDEFTFRGAARRRLEKPHHGRGSNGSAEEARASRKRALTAPSSFDPALRRRVPYALGNKMLSSAESLQEDEREYGAATGYCTPPERSRHIGSRAGLLGESPVSSLRSSLLAQPHIQAPVPPQPQFASPARIPSRASTSNAQPGDREHGDGAVEMLAGSASPSMDAALRQNRKRHRTPSLAAADSPPSPASRQRSSESVASVGSSTATRAAPSRSADMMFPPIEHGAS</sequence>
<organism evidence="2 3">
    <name type="scientific">Coemansia guatemalensis</name>
    <dbReference type="NCBI Taxonomy" id="2761395"/>
    <lineage>
        <taxon>Eukaryota</taxon>
        <taxon>Fungi</taxon>
        <taxon>Fungi incertae sedis</taxon>
        <taxon>Zoopagomycota</taxon>
        <taxon>Kickxellomycotina</taxon>
        <taxon>Kickxellomycetes</taxon>
        <taxon>Kickxellales</taxon>
        <taxon>Kickxellaceae</taxon>
        <taxon>Coemansia</taxon>
    </lineage>
</organism>
<feature type="compositionally biased region" description="Polar residues" evidence="1">
    <location>
        <begin position="862"/>
        <end position="871"/>
    </location>
</feature>
<feature type="region of interest" description="Disordered" evidence="1">
    <location>
        <begin position="645"/>
        <end position="700"/>
    </location>
</feature>
<comment type="caution">
    <text evidence="2">The sequence shown here is derived from an EMBL/GenBank/DDBJ whole genome shotgun (WGS) entry which is preliminary data.</text>
</comment>
<feature type="compositionally biased region" description="Low complexity" evidence="1">
    <location>
        <begin position="691"/>
        <end position="700"/>
    </location>
</feature>
<feature type="compositionally biased region" description="Basic residues" evidence="1">
    <location>
        <begin position="288"/>
        <end position="305"/>
    </location>
</feature>
<feature type="region of interest" description="Disordered" evidence="1">
    <location>
        <begin position="543"/>
        <end position="603"/>
    </location>
</feature>
<evidence type="ECO:0000313" key="3">
    <source>
        <dbReference type="Proteomes" id="UP001140094"/>
    </source>
</evidence>
<keyword evidence="3" id="KW-1185">Reference proteome</keyword>
<reference evidence="2" key="1">
    <citation type="submission" date="2022-07" db="EMBL/GenBank/DDBJ databases">
        <title>Phylogenomic reconstructions and comparative analyses of Kickxellomycotina fungi.</title>
        <authorList>
            <person name="Reynolds N.K."/>
            <person name="Stajich J.E."/>
            <person name="Barry K."/>
            <person name="Grigoriev I.V."/>
            <person name="Crous P."/>
            <person name="Smith M.E."/>
        </authorList>
    </citation>
    <scope>NUCLEOTIDE SEQUENCE</scope>
    <source>
        <strain evidence="2">NRRL 1565</strain>
    </source>
</reference>
<feature type="compositionally biased region" description="Polar residues" evidence="1">
    <location>
        <begin position="190"/>
        <end position="199"/>
    </location>
</feature>
<feature type="region of interest" description="Disordered" evidence="1">
    <location>
        <begin position="154"/>
        <end position="526"/>
    </location>
</feature>
<feature type="compositionally biased region" description="Basic and acidic residues" evidence="1">
    <location>
        <begin position="352"/>
        <end position="365"/>
    </location>
</feature>
<feature type="compositionally biased region" description="Polar residues" evidence="1">
    <location>
        <begin position="512"/>
        <end position="522"/>
    </location>
</feature>
<feature type="compositionally biased region" description="Polar residues" evidence="1">
    <location>
        <begin position="57"/>
        <end position="72"/>
    </location>
</feature>
<feature type="region of interest" description="Disordered" evidence="1">
    <location>
        <begin position="716"/>
        <end position="809"/>
    </location>
</feature>
<feature type="region of interest" description="Disordered" evidence="1">
    <location>
        <begin position="1"/>
        <end position="141"/>
    </location>
</feature>
<feature type="compositionally biased region" description="Low complexity" evidence="1">
    <location>
        <begin position="200"/>
        <end position="209"/>
    </location>
</feature>
<feature type="region of interest" description="Disordered" evidence="1">
    <location>
        <begin position="825"/>
        <end position="988"/>
    </location>
</feature>
<feature type="compositionally biased region" description="Polar residues" evidence="1">
    <location>
        <begin position="273"/>
        <end position="284"/>
    </location>
</feature>
<dbReference type="OrthoDB" id="5592757at2759"/>
<feature type="compositionally biased region" description="Polar residues" evidence="1">
    <location>
        <begin position="83"/>
        <end position="104"/>
    </location>
</feature>
<feature type="compositionally biased region" description="Basic and acidic residues" evidence="1">
    <location>
        <begin position="38"/>
        <end position="48"/>
    </location>
</feature>
<name>A0A9W8HV97_9FUNG</name>
<feature type="compositionally biased region" description="Pro residues" evidence="1">
    <location>
        <begin position="173"/>
        <end position="186"/>
    </location>
</feature>
<feature type="compositionally biased region" description="Low complexity" evidence="1">
    <location>
        <begin position="422"/>
        <end position="434"/>
    </location>
</feature>
<dbReference type="Proteomes" id="UP001140094">
    <property type="component" value="Unassembled WGS sequence"/>
</dbReference>
<feature type="compositionally biased region" description="Low complexity" evidence="1">
    <location>
        <begin position="557"/>
        <end position="582"/>
    </location>
</feature>
<evidence type="ECO:0000313" key="2">
    <source>
        <dbReference type="EMBL" id="KAJ2801573.1"/>
    </source>
</evidence>
<dbReference type="EMBL" id="JANBUO010000789">
    <property type="protein sequence ID" value="KAJ2801573.1"/>
    <property type="molecule type" value="Genomic_DNA"/>
</dbReference>
<gene>
    <name evidence="2" type="ORF">H4R20_003615</name>
</gene>
<feature type="compositionally biased region" description="Polar residues" evidence="1">
    <location>
        <begin position="218"/>
        <end position="233"/>
    </location>
</feature>
<feature type="compositionally biased region" description="Low complexity" evidence="1">
    <location>
        <begin position="938"/>
        <end position="976"/>
    </location>
</feature>
<protein>
    <submittedName>
        <fullName evidence="2">Uncharacterized protein</fullName>
    </submittedName>
</protein>
<feature type="compositionally biased region" description="Basic residues" evidence="1">
    <location>
        <begin position="443"/>
        <end position="453"/>
    </location>
</feature>
<feature type="compositionally biased region" description="Basic residues" evidence="1">
    <location>
        <begin position="770"/>
        <end position="782"/>
    </location>
</feature>
<feature type="compositionally biased region" description="Basic residues" evidence="1">
    <location>
        <begin position="393"/>
        <end position="402"/>
    </location>
</feature>
<dbReference type="AlphaFoldDB" id="A0A9W8HV97"/>